<dbReference type="AlphaFoldDB" id="F9WF38"/>
<gene>
    <name evidence="1" type="ORF">TCIL3000_0_08980</name>
</gene>
<dbReference type="Proteomes" id="UP000000702">
    <property type="component" value="Unassembled WGS sequence"/>
</dbReference>
<organism evidence="1 2">
    <name type="scientific">Trypanosoma congolense (strain IL3000)</name>
    <dbReference type="NCBI Taxonomy" id="1068625"/>
    <lineage>
        <taxon>Eukaryota</taxon>
        <taxon>Discoba</taxon>
        <taxon>Euglenozoa</taxon>
        <taxon>Kinetoplastea</taxon>
        <taxon>Metakinetoplastina</taxon>
        <taxon>Trypanosomatida</taxon>
        <taxon>Trypanosomatidae</taxon>
        <taxon>Trypanosoma</taxon>
        <taxon>Nannomonas</taxon>
    </lineage>
</organism>
<sequence>MRDTMCASNTSLHAKELHCGSRAVLRCANPWTAGWLARYAMEKKEVRPSCKKPGLSSLSPPPAQNRRSHCQRMCICWSRRFPPRSSGFAPGESWLKDGEWESIKNAPTQPPLHAGLLLRQGSACTRHGCTKFVLTSRRPHVSRTPCQLVFQEARRLDHLWATASPGNVANANVPSQATRVITWRS</sequence>
<dbReference type="VEuPathDB" id="TriTrypDB:TcIL3000_0_08980"/>
<evidence type="ECO:0000313" key="2">
    <source>
        <dbReference type="Proteomes" id="UP000000702"/>
    </source>
</evidence>
<name>F9WF38_TRYCI</name>
<reference evidence="1 2" key="2">
    <citation type="journal article" date="2012" name="Proc. Natl. Acad. Sci. U.S.A.">
        <title>Antigenic diversity is generated by distinct evolutionary mechanisms in African trypanosome species.</title>
        <authorList>
            <person name="Jackson A.P."/>
            <person name="Berry A."/>
            <person name="Aslett M."/>
            <person name="Allison H.C."/>
            <person name="Burton P."/>
            <person name="Vavrova-Anderson J."/>
            <person name="Brown R."/>
            <person name="Browne H."/>
            <person name="Corton N."/>
            <person name="Hauser H."/>
            <person name="Gamble J."/>
            <person name="Gilderthorp R."/>
            <person name="Marcello L."/>
            <person name="McQuillan J."/>
            <person name="Otto T.D."/>
            <person name="Quail M.A."/>
            <person name="Sanders M.J."/>
            <person name="van Tonder A."/>
            <person name="Ginger M.L."/>
            <person name="Field M.C."/>
            <person name="Barry J.D."/>
            <person name="Hertz-Fowler C."/>
            <person name="Berriman M."/>
        </authorList>
    </citation>
    <scope>NUCLEOTIDE SEQUENCE [LARGE SCALE GENOMIC DNA]</scope>
    <source>
        <strain evidence="1 2">IL3000</strain>
    </source>
</reference>
<proteinExistence type="predicted"/>
<comment type="caution">
    <text evidence="1">The sequence shown here is derived from an EMBL/GenBank/DDBJ whole genome shotgun (WGS) entry which is preliminary data.</text>
</comment>
<accession>F9WF38</accession>
<protein>
    <submittedName>
        <fullName evidence="1">WGS project CAEQ00000000 data, annotated contig 345</fullName>
    </submittedName>
</protein>
<keyword evidence="2" id="KW-1185">Reference proteome</keyword>
<reference evidence="2" key="1">
    <citation type="submission" date="2011-07" db="EMBL/GenBank/DDBJ databases">
        <title>Divergent evolution of antigenic variation in African trypanosomes.</title>
        <authorList>
            <person name="Jackson A.P."/>
            <person name="Berry A."/>
            <person name="Allison H.C."/>
            <person name="Burton P."/>
            <person name="Anderson J."/>
            <person name="Aslett M."/>
            <person name="Brown R."/>
            <person name="Corton N."/>
            <person name="Harris D."/>
            <person name="Hauser H."/>
            <person name="Gamble J."/>
            <person name="Gilderthorp R."/>
            <person name="McQuillan J."/>
            <person name="Quail M.A."/>
            <person name="Sanders M."/>
            <person name="Van Tonder A."/>
            <person name="Ginger M.L."/>
            <person name="Donelson J.E."/>
            <person name="Field M.C."/>
            <person name="Barry J.D."/>
            <person name="Berriman M."/>
            <person name="Hertz-Fowler C."/>
        </authorList>
    </citation>
    <scope>NUCLEOTIDE SEQUENCE [LARGE SCALE GENOMIC DNA]</scope>
    <source>
        <strain evidence="2">IL3000</strain>
    </source>
</reference>
<dbReference type="EMBL" id="CAEQ01002098">
    <property type="protein sequence ID" value="CCD15906.1"/>
    <property type="molecule type" value="Genomic_DNA"/>
</dbReference>
<evidence type="ECO:0000313" key="1">
    <source>
        <dbReference type="EMBL" id="CCD15906.1"/>
    </source>
</evidence>